<keyword evidence="3 6" id="KW-0238">DNA-binding</keyword>
<dbReference type="PANTHER" id="PTHR30118:SF15">
    <property type="entry name" value="TRANSCRIPTIONAL REGULATORY PROTEIN"/>
    <property type="match status" value="1"/>
</dbReference>
<reference evidence="6 7" key="1">
    <citation type="submission" date="2016-10" db="EMBL/GenBank/DDBJ databases">
        <authorList>
            <person name="de Groot N.N."/>
        </authorList>
    </citation>
    <scope>NUCLEOTIDE SEQUENCE [LARGE SCALE GENOMIC DNA]</scope>
    <source>
        <strain evidence="6 7">DSM 15893</strain>
    </source>
</reference>
<dbReference type="RefSeq" id="WP_074926942.1">
    <property type="nucleotide sequence ID" value="NZ_FOWR01000015.1"/>
</dbReference>
<comment type="similarity">
    <text evidence="1">Belongs to the LysR transcriptional regulatory family.</text>
</comment>
<sequence length="313" mass="35063">MELEDIYRRDLNLLIALRVLLEEGSVSKAAVRLSLSQSAMSRVLGRLRRLTGDPLFTRHGQQLIPTQRALELNTSLTAPLDSLRTILSPEEFDPTNCDQLFKIATTDYAMQTILPFALPRIYEEAPNVSLEFAPLQHDQLLRQLASEGCDMAICRSTGAVYPLESDKLGLVSVFCLLAKHHPLADETLTLDDYLSYPHAVIAISDGVKTLIDDALRGYPKPKLALRAYHLEAALAMVDSIPLIITVPADLAYLVAEKYDLVIKPLPFDFKPFDYSLIWHPRTEHSAAQVWLRNLIKEECGRLIASRTKDMGLV</sequence>
<dbReference type="STRING" id="1121869.SAMN03084138_02226"/>
<dbReference type="InterPro" id="IPR037402">
    <property type="entry name" value="YidZ_PBP2"/>
</dbReference>
<organism evidence="6 7">
    <name type="scientific">Enterovibrio norvegicus DSM 15893</name>
    <dbReference type="NCBI Taxonomy" id="1121869"/>
    <lineage>
        <taxon>Bacteria</taxon>
        <taxon>Pseudomonadati</taxon>
        <taxon>Pseudomonadota</taxon>
        <taxon>Gammaproteobacteria</taxon>
        <taxon>Vibrionales</taxon>
        <taxon>Vibrionaceae</taxon>
        <taxon>Enterovibrio</taxon>
    </lineage>
</organism>
<dbReference type="GO" id="GO:0003700">
    <property type="term" value="F:DNA-binding transcription factor activity"/>
    <property type="evidence" value="ECO:0007669"/>
    <property type="project" value="InterPro"/>
</dbReference>
<dbReference type="InterPro" id="IPR036388">
    <property type="entry name" value="WH-like_DNA-bd_sf"/>
</dbReference>
<dbReference type="SUPFAM" id="SSF46785">
    <property type="entry name" value="Winged helix' DNA-binding domain"/>
    <property type="match status" value="1"/>
</dbReference>
<evidence type="ECO:0000313" key="7">
    <source>
        <dbReference type="Proteomes" id="UP000182692"/>
    </source>
</evidence>
<dbReference type="InterPro" id="IPR036390">
    <property type="entry name" value="WH_DNA-bd_sf"/>
</dbReference>
<dbReference type="CDD" id="cd08417">
    <property type="entry name" value="PBP2_Nitroaromatics_like"/>
    <property type="match status" value="1"/>
</dbReference>
<feature type="domain" description="HTH lysR-type" evidence="5">
    <location>
        <begin position="9"/>
        <end position="66"/>
    </location>
</feature>
<dbReference type="Pfam" id="PF03466">
    <property type="entry name" value="LysR_substrate"/>
    <property type="match status" value="1"/>
</dbReference>
<evidence type="ECO:0000259" key="5">
    <source>
        <dbReference type="PROSITE" id="PS50931"/>
    </source>
</evidence>
<dbReference type="SUPFAM" id="SSF53850">
    <property type="entry name" value="Periplasmic binding protein-like II"/>
    <property type="match status" value="1"/>
</dbReference>
<keyword evidence="4" id="KW-0804">Transcription</keyword>
<evidence type="ECO:0000256" key="2">
    <source>
        <dbReference type="ARBA" id="ARBA00023015"/>
    </source>
</evidence>
<dbReference type="Proteomes" id="UP000182692">
    <property type="component" value="Unassembled WGS sequence"/>
</dbReference>
<evidence type="ECO:0000313" key="6">
    <source>
        <dbReference type="EMBL" id="SFP45647.1"/>
    </source>
</evidence>
<dbReference type="GeneID" id="35871178"/>
<dbReference type="OrthoDB" id="8839911at2"/>
<keyword evidence="2" id="KW-0805">Transcription regulation</keyword>
<evidence type="ECO:0000256" key="4">
    <source>
        <dbReference type="ARBA" id="ARBA00023163"/>
    </source>
</evidence>
<dbReference type="PANTHER" id="PTHR30118">
    <property type="entry name" value="HTH-TYPE TRANSCRIPTIONAL REGULATOR LEUO-RELATED"/>
    <property type="match status" value="1"/>
</dbReference>
<dbReference type="Gene3D" id="1.10.10.10">
    <property type="entry name" value="Winged helix-like DNA-binding domain superfamily/Winged helix DNA-binding domain"/>
    <property type="match status" value="1"/>
</dbReference>
<dbReference type="GO" id="GO:0003677">
    <property type="term" value="F:DNA binding"/>
    <property type="evidence" value="ECO:0007669"/>
    <property type="project" value="UniProtKB-KW"/>
</dbReference>
<gene>
    <name evidence="6" type="ORF">SAMN03084138_02226</name>
</gene>
<dbReference type="PRINTS" id="PR00039">
    <property type="entry name" value="HTHLYSR"/>
</dbReference>
<dbReference type="Pfam" id="PF00126">
    <property type="entry name" value="HTH_1"/>
    <property type="match status" value="1"/>
</dbReference>
<dbReference type="InterPro" id="IPR050389">
    <property type="entry name" value="LysR-type_TF"/>
</dbReference>
<dbReference type="AlphaFoldDB" id="A0A1I5QHS1"/>
<accession>A0A1I5QHS1</accession>
<protein>
    <submittedName>
        <fullName evidence="6">DNA-binding transcriptional regulator, LysR family</fullName>
    </submittedName>
</protein>
<dbReference type="PROSITE" id="PS50931">
    <property type="entry name" value="HTH_LYSR"/>
    <property type="match status" value="1"/>
</dbReference>
<dbReference type="InterPro" id="IPR005119">
    <property type="entry name" value="LysR_subst-bd"/>
</dbReference>
<evidence type="ECO:0000256" key="1">
    <source>
        <dbReference type="ARBA" id="ARBA00009437"/>
    </source>
</evidence>
<name>A0A1I5QHS1_9GAMM</name>
<proteinExistence type="inferred from homology"/>
<dbReference type="InterPro" id="IPR000847">
    <property type="entry name" value="LysR_HTH_N"/>
</dbReference>
<evidence type="ECO:0000256" key="3">
    <source>
        <dbReference type="ARBA" id="ARBA00023125"/>
    </source>
</evidence>
<dbReference type="EMBL" id="FOWR01000015">
    <property type="protein sequence ID" value="SFP45647.1"/>
    <property type="molecule type" value="Genomic_DNA"/>
</dbReference>
<dbReference type="Gene3D" id="3.40.190.10">
    <property type="entry name" value="Periplasmic binding protein-like II"/>
    <property type="match status" value="2"/>
</dbReference>